<evidence type="ECO:0000313" key="9">
    <source>
        <dbReference type="EMBL" id="CAF3903750.1"/>
    </source>
</evidence>
<evidence type="ECO:0000259" key="8">
    <source>
        <dbReference type="PROSITE" id="PS51382"/>
    </source>
</evidence>
<gene>
    <name evidence="9" type="ORF">OVN521_LOCUS9652</name>
</gene>
<dbReference type="GO" id="GO:0005886">
    <property type="term" value="C:plasma membrane"/>
    <property type="evidence" value="ECO:0007669"/>
    <property type="project" value="TreeGrafter"/>
</dbReference>
<reference evidence="9" key="1">
    <citation type="submission" date="2021-02" db="EMBL/GenBank/DDBJ databases">
        <authorList>
            <person name="Nowell W R."/>
        </authorList>
    </citation>
    <scope>NUCLEOTIDE SEQUENCE</scope>
</reference>
<feature type="domain" description="EXS" evidence="7">
    <location>
        <begin position="476"/>
        <end position="682"/>
    </location>
</feature>
<dbReference type="GO" id="GO:0006817">
    <property type="term" value="P:phosphate ion transport"/>
    <property type="evidence" value="ECO:0007669"/>
    <property type="project" value="TreeGrafter"/>
</dbReference>
<evidence type="ECO:0008006" key="11">
    <source>
        <dbReference type="Google" id="ProtNLM"/>
    </source>
</evidence>
<evidence type="ECO:0000313" key="10">
    <source>
        <dbReference type="Proteomes" id="UP000663866"/>
    </source>
</evidence>
<comment type="similarity">
    <text evidence="2">Belongs to the SYG1 (TC 2.A.94) family.</text>
</comment>
<organism evidence="9 10">
    <name type="scientific">Rotaria magnacalcarata</name>
    <dbReference type="NCBI Taxonomy" id="392030"/>
    <lineage>
        <taxon>Eukaryota</taxon>
        <taxon>Metazoa</taxon>
        <taxon>Spiralia</taxon>
        <taxon>Gnathifera</taxon>
        <taxon>Rotifera</taxon>
        <taxon>Eurotatoria</taxon>
        <taxon>Bdelloidea</taxon>
        <taxon>Philodinida</taxon>
        <taxon>Philodinidae</taxon>
        <taxon>Rotaria</taxon>
    </lineage>
</organism>
<comment type="subcellular location">
    <subcellularLocation>
        <location evidence="1">Membrane</location>
        <topology evidence="1">Multi-pass membrane protein</topology>
    </subcellularLocation>
</comment>
<dbReference type="EMBL" id="CAJOBG010001183">
    <property type="protein sequence ID" value="CAF3903750.1"/>
    <property type="molecule type" value="Genomic_DNA"/>
</dbReference>
<evidence type="ECO:0000256" key="1">
    <source>
        <dbReference type="ARBA" id="ARBA00004141"/>
    </source>
</evidence>
<dbReference type="Pfam" id="PF03105">
    <property type="entry name" value="SPX"/>
    <property type="match status" value="1"/>
</dbReference>
<evidence type="ECO:0000256" key="2">
    <source>
        <dbReference type="ARBA" id="ARBA00009665"/>
    </source>
</evidence>
<dbReference type="PROSITE" id="PS51382">
    <property type="entry name" value="SPX"/>
    <property type="match status" value="1"/>
</dbReference>
<accession>A0A819HQN7</accession>
<dbReference type="GO" id="GO:0000822">
    <property type="term" value="F:inositol hexakisphosphate binding"/>
    <property type="evidence" value="ECO:0007669"/>
    <property type="project" value="TreeGrafter"/>
</dbReference>
<protein>
    <recommendedName>
        <fullName evidence="11">Xenotropic and polytropic retrovirus receptor 1</fullName>
    </recommendedName>
</protein>
<feature type="transmembrane region" description="Helical" evidence="6">
    <location>
        <begin position="271"/>
        <end position="292"/>
    </location>
</feature>
<dbReference type="Pfam" id="PF03124">
    <property type="entry name" value="EXS"/>
    <property type="match status" value="1"/>
</dbReference>
<dbReference type="PANTHER" id="PTHR10783:SF103">
    <property type="entry name" value="SOLUTE CARRIER FAMILY 53 MEMBER 1"/>
    <property type="match status" value="1"/>
</dbReference>
<feature type="domain" description="SPX" evidence="8">
    <location>
        <begin position="1"/>
        <end position="217"/>
    </location>
</feature>
<feature type="transmembrane region" description="Helical" evidence="6">
    <location>
        <begin position="390"/>
        <end position="410"/>
    </location>
</feature>
<sequence>MKFAEHLLKNRTPEWYSQYIEYDEMKRMLYESAAEAKRLIDINEHSAREQYFLRADEEFFQCCEKEASKINNFFAEKLAETLRLFEPLKKELNRIEQNHQSQDDMSSTMLILNDSQDSGNDISRNDRTLLAPLSAPNSFRAWLVQMKLHKSVETIQKLQRERKQNRNVNELKAAFSEFYLMLVLLKNYQTLNSNGFRKILAKHDKLYLMTSGDEWWKVHIESAPFQTSNRIDMLMVEVEDLYTNSFESGDRKRAIQRLHVPPLEEKQSHIVTFRVGIFIGMLCLLIPMVFILSNTLQKSQSGKVLAWRPALHLYRSSFLVILHIIFVGINIYGWSHSGVNHVLIFEIDPRNHLTYQRLLEIGTFLMVLWFLSFIAFIVSSYYDARPFAQPLAFVILLVLLLVNPIKIFYYQSRLWFLKNLGRVFLSPYFHVDFTGFWLGDQLISLDLVFFDLQYFICFYMNDVSWTRPTEKHGVFCSDWSQFLLQTIFILLPSWFRFAQCIRRYRDTKAKFPHLANAGKYASTVLVAVTNALRRAAIVEYQSRRAANPFLYLWLISSLISSTYKLIWDFKMDYGLFDKNAGENKYLREQIIYSSKAYYYVAIIENIVFRYIWIINIFLYFDTSAAEYADIVGFSFGVIEIFRRFIWNFFRLENEHLNNCGEFRAVCDISIQKTVTVASGYSTRLERLGTISNLGDERNPKRHHIISTGEQVTTTEKFRKTTIQNAKFNNENISLQNLTTATHSNQENHFSENLESSSDTMSTSNSLVLVNPNYHQTLST</sequence>
<proteinExistence type="inferred from homology"/>
<feature type="transmembrane region" description="Helical" evidence="6">
    <location>
        <begin position="549"/>
        <end position="567"/>
    </location>
</feature>
<dbReference type="AlphaFoldDB" id="A0A819HQN7"/>
<dbReference type="Proteomes" id="UP000663866">
    <property type="component" value="Unassembled WGS sequence"/>
</dbReference>
<keyword evidence="4 6" id="KW-1133">Transmembrane helix</keyword>
<feature type="transmembrane region" description="Helical" evidence="6">
    <location>
        <begin position="355"/>
        <end position="378"/>
    </location>
</feature>
<feature type="transmembrane region" description="Helical" evidence="6">
    <location>
        <begin position="313"/>
        <end position="335"/>
    </location>
</feature>
<keyword evidence="5 6" id="KW-0472">Membrane</keyword>
<evidence type="ECO:0000256" key="6">
    <source>
        <dbReference type="SAM" id="Phobius"/>
    </source>
</evidence>
<dbReference type="PANTHER" id="PTHR10783">
    <property type="entry name" value="XENOTROPIC AND POLYTROPIC RETROVIRUS RECEPTOR 1-RELATED"/>
    <property type="match status" value="1"/>
</dbReference>
<evidence type="ECO:0000256" key="4">
    <source>
        <dbReference type="ARBA" id="ARBA00022989"/>
    </source>
</evidence>
<keyword evidence="3 6" id="KW-0812">Transmembrane</keyword>
<dbReference type="GO" id="GO:0005794">
    <property type="term" value="C:Golgi apparatus"/>
    <property type="evidence" value="ECO:0007669"/>
    <property type="project" value="TreeGrafter"/>
</dbReference>
<evidence type="ECO:0000256" key="5">
    <source>
        <dbReference type="ARBA" id="ARBA00023136"/>
    </source>
</evidence>
<feature type="transmembrane region" description="Helical" evidence="6">
    <location>
        <begin position="596"/>
        <end position="620"/>
    </location>
</feature>
<evidence type="ECO:0000259" key="7">
    <source>
        <dbReference type="PROSITE" id="PS51380"/>
    </source>
</evidence>
<dbReference type="InterPro" id="IPR004331">
    <property type="entry name" value="SPX_dom"/>
</dbReference>
<dbReference type="InterPro" id="IPR004342">
    <property type="entry name" value="EXS_C"/>
</dbReference>
<dbReference type="GO" id="GO:0016036">
    <property type="term" value="P:cellular response to phosphate starvation"/>
    <property type="evidence" value="ECO:0007669"/>
    <property type="project" value="TreeGrafter"/>
</dbReference>
<feature type="transmembrane region" description="Helical" evidence="6">
    <location>
        <begin position="479"/>
        <end position="498"/>
    </location>
</feature>
<evidence type="ECO:0000256" key="3">
    <source>
        <dbReference type="ARBA" id="ARBA00022692"/>
    </source>
</evidence>
<name>A0A819HQN7_9BILA</name>
<keyword evidence="10" id="KW-1185">Reference proteome</keyword>
<dbReference type="PROSITE" id="PS51380">
    <property type="entry name" value="EXS"/>
    <property type="match status" value="1"/>
</dbReference>
<comment type="caution">
    <text evidence="9">The sequence shown here is derived from an EMBL/GenBank/DDBJ whole genome shotgun (WGS) entry which is preliminary data.</text>
</comment>